<sequence length="370" mass="38826">MFGIIRPCSEHGCPSLHQAWQAHLCGLCLTLRDGQGQGARLATNYDTLIISVLAEAQLPSASPHRTAGPCALRGFRSADVVDARAQGARLAAAVSLVLAAGRIRDQVADGDVAAGTGAARMKLAARWEAGGARLGAGVGFDTAVLTSTVDRQLDLERRAASPSGRPDGPGGPGAPASPSGPSGSGSGPITLLDLTRPAEDAVAASFAHTAVLAGLPGNAAALAEAGRFFGRIAHLLDAVEDREDDDARGLFNPLTATGATRQEARRLCDDAVHGLALALRDVELQERHLVEVLLGAEVRRAVERAFHDHPASSSYRRPGWIRTSAAGVATFFTCGMWRPRWSRKKGRPCSERCYLREADCCSCCDCCDCS</sequence>
<dbReference type="InterPro" id="IPR043740">
    <property type="entry name" value="DUF5685"/>
</dbReference>
<feature type="region of interest" description="Disordered" evidence="1">
    <location>
        <begin position="159"/>
        <end position="191"/>
    </location>
</feature>
<dbReference type="Pfam" id="PF18937">
    <property type="entry name" value="DUF5685"/>
    <property type="match status" value="1"/>
</dbReference>
<accession>A0A8J3W6R6</accession>
<dbReference type="Proteomes" id="UP000616724">
    <property type="component" value="Unassembled WGS sequence"/>
</dbReference>
<dbReference type="RefSeq" id="WP_203892413.1">
    <property type="nucleotide sequence ID" value="NZ_JBHSVB010000001.1"/>
</dbReference>
<name>A0A8J3W6R6_9ACTN</name>
<protein>
    <recommendedName>
        <fullName evidence="4">Regulatory protein</fullName>
    </recommendedName>
</protein>
<organism evidence="2 3">
    <name type="scientific">Planobispora longispora</name>
    <dbReference type="NCBI Taxonomy" id="28887"/>
    <lineage>
        <taxon>Bacteria</taxon>
        <taxon>Bacillati</taxon>
        <taxon>Actinomycetota</taxon>
        <taxon>Actinomycetes</taxon>
        <taxon>Streptosporangiales</taxon>
        <taxon>Streptosporangiaceae</taxon>
        <taxon>Planobispora</taxon>
    </lineage>
</organism>
<evidence type="ECO:0008006" key="4">
    <source>
        <dbReference type="Google" id="ProtNLM"/>
    </source>
</evidence>
<evidence type="ECO:0000313" key="3">
    <source>
        <dbReference type="Proteomes" id="UP000616724"/>
    </source>
</evidence>
<evidence type="ECO:0000313" key="2">
    <source>
        <dbReference type="EMBL" id="GIH77838.1"/>
    </source>
</evidence>
<reference evidence="2 3" key="1">
    <citation type="submission" date="2021-01" db="EMBL/GenBank/DDBJ databases">
        <title>Whole genome shotgun sequence of Planobispora longispora NBRC 13918.</title>
        <authorList>
            <person name="Komaki H."/>
            <person name="Tamura T."/>
        </authorList>
    </citation>
    <scope>NUCLEOTIDE SEQUENCE [LARGE SCALE GENOMIC DNA]</scope>
    <source>
        <strain evidence="2 3">NBRC 13918</strain>
    </source>
</reference>
<proteinExistence type="predicted"/>
<dbReference type="AlphaFoldDB" id="A0A8J3W6R6"/>
<keyword evidence="3" id="KW-1185">Reference proteome</keyword>
<dbReference type="EMBL" id="BOOH01000035">
    <property type="protein sequence ID" value="GIH77838.1"/>
    <property type="molecule type" value="Genomic_DNA"/>
</dbReference>
<evidence type="ECO:0000256" key="1">
    <source>
        <dbReference type="SAM" id="MobiDB-lite"/>
    </source>
</evidence>
<gene>
    <name evidence="2" type="ORF">Plo01_42670</name>
</gene>
<comment type="caution">
    <text evidence="2">The sequence shown here is derived from an EMBL/GenBank/DDBJ whole genome shotgun (WGS) entry which is preliminary data.</text>
</comment>